<dbReference type="SUPFAM" id="SSF51569">
    <property type="entry name" value="Aldolase"/>
    <property type="match status" value="1"/>
</dbReference>
<name>A0ABQ5Q1Z0_9BACT</name>
<dbReference type="PANTHER" id="PTHR30246">
    <property type="entry name" value="2-KETO-3-DEOXY-6-PHOSPHOGLUCONATE ALDOLASE"/>
    <property type="match status" value="1"/>
</dbReference>
<dbReference type="PROSITE" id="PS00160">
    <property type="entry name" value="ALDOLASE_KDPG_KHG_2"/>
    <property type="match status" value="1"/>
</dbReference>
<comment type="caution">
    <text evidence="9">The sequence shown here is derived from an EMBL/GenBank/DDBJ whole genome shotgun (WGS) entry which is preliminary data.</text>
</comment>
<dbReference type="CDD" id="cd00452">
    <property type="entry name" value="KDPG_aldolase"/>
    <property type="match status" value="1"/>
</dbReference>
<dbReference type="EC" id="4.1.2.14" evidence="5"/>
<dbReference type="InterPro" id="IPR000887">
    <property type="entry name" value="Aldlse_KDPG_KHG"/>
</dbReference>
<dbReference type="EMBL" id="BSDD01000001">
    <property type="protein sequence ID" value="GLH68679.1"/>
    <property type="molecule type" value="Genomic_DNA"/>
</dbReference>
<keyword evidence="6" id="KW-0456">Lyase</keyword>
<evidence type="ECO:0000256" key="1">
    <source>
        <dbReference type="ARBA" id="ARBA00000654"/>
    </source>
</evidence>
<evidence type="ECO:0000256" key="4">
    <source>
        <dbReference type="ARBA" id="ARBA00011233"/>
    </source>
</evidence>
<evidence type="ECO:0000313" key="9">
    <source>
        <dbReference type="EMBL" id="GLH68679.1"/>
    </source>
</evidence>
<comment type="pathway">
    <text evidence="2">Carbohydrate acid metabolism; 2-dehydro-3-deoxy-D-gluconate degradation; D-glyceraldehyde 3-phosphate and pyruvate from 2-dehydro-3-deoxy-D-gluconate: step 2/2.</text>
</comment>
<reference evidence="9 10" key="1">
    <citation type="journal article" date="2023" name="Antonie Van Leeuwenhoek">
        <title>Mesoterricola silvestris gen. nov., sp. nov., Mesoterricola sediminis sp. nov., Geothrix oryzae sp. nov., Geothrix edaphica sp. nov., Geothrix rubra sp. nov., and Geothrix limicola sp. nov., six novel members of Acidobacteriota isolated from soils.</title>
        <authorList>
            <person name="Itoh H."/>
            <person name="Sugisawa Y."/>
            <person name="Mise K."/>
            <person name="Xu Z."/>
            <person name="Kuniyasu M."/>
            <person name="Ushijima N."/>
            <person name="Kawano K."/>
            <person name="Kobayashi E."/>
            <person name="Shiratori Y."/>
            <person name="Masuda Y."/>
            <person name="Senoo K."/>
        </authorList>
    </citation>
    <scope>NUCLEOTIDE SEQUENCE [LARGE SCALE GENOMIC DNA]</scope>
    <source>
        <strain evidence="9 10">Red803</strain>
    </source>
</reference>
<comment type="subunit">
    <text evidence="4">Homotrimer.</text>
</comment>
<keyword evidence="7" id="KW-0704">Schiff base</keyword>
<dbReference type="InterPro" id="IPR013785">
    <property type="entry name" value="Aldolase_TIM"/>
</dbReference>
<evidence type="ECO:0000256" key="6">
    <source>
        <dbReference type="ARBA" id="ARBA00023239"/>
    </source>
</evidence>
<keyword evidence="10" id="KW-1185">Reference proteome</keyword>
<dbReference type="NCBIfam" id="NF004325">
    <property type="entry name" value="PRK05718.1"/>
    <property type="match status" value="1"/>
</dbReference>
<organism evidence="9 10">
    <name type="scientific">Geothrix rubra</name>
    <dbReference type="NCBI Taxonomy" id="2927977"/>
    <lineage>
        <taxon>Bacteria</taxon>
        <taxon>Pseudomonadati</taxon>
        <taxon>Acidobacteriota</taxon>
        <taxon>Holophagae</taxon>
        <taxon>Holophagales</taxon>
        <taxon>Holophagaceae</taxon>
        <taxon>Geothrix</taxon>
    </lineage>
</organism>
<dbReference type="PANTHER" id="PTHR30246:SF1">
    <property type="entry name" value="2-DEHYDRO-3-DEOXY-6-PHOSPHOGALACTONATE ALDOLASE-RELATED"/>
    <property type="match status" value="1"/>
</dbReference>
<evidence type="ECO:0000256" key="5">
    <source>
        <dbReference type="ARBA" id="ARBA00013063"/>
    </source>
</evidence>
<evidence type="ECO:0000313" key="10">
    <source>
        <dbReference type="Proteomes" id="UP001165089"/>
    </source>
</evidence>
<evidence type="ECO:0000256" key="8">
    <source>
        <dbReference type="ARBA" id="ARBA00023277"/>
    </source>
</evidence>
<dbReference type="NCBIfam" id="TIGR01182">
    <property type="entry name" value="eda"/>
    <property type="match status" value="1"/>
</dbReference>
<dbReference type="RefSeq" id="WP_285722243.1">
    <property type="nucleotide sequence ID" value="NZ_BSDD01000001.1"/>
</dbReference>
<protein>
    <recommendedName>
        <fullName evidence="5">2-dehydro-3-deoxy-phosphogluconate aldolase</fullName>
        <ecNumber evidence="5">4.1.2.14</ecNumber>
    </recommendedName>
</protein>
<dbReference type="Pfam" id="PF01081">
    <property type="entry name" value="Aldolase"/>
    <property type="match status" value="1"/>
</dbReference>
<dbReference type="InterPro" id="IPR031337">
    <property type="entry name" value="KDPG/KHG_AS_1"/>
</dbReference>
<sequence>MTPGLEAILRASPVMPVIALEHADQALPLAEALLAGGIPTLEITLRTPAALEAIRRIRRAFPQAHVGAGTVTTPEALRQAEEAGATFAVSPGLPRPLLEAAARGPLPFLPGVMTPTEVMTAAAAGFTHLKLFPAEQAGGLGMLKALAGPFRDLRFCPTGGIGPETARAYLALPNVVCVGGSWLAPPSLLDAGDWKAITHLARQAAALAP</sequence>
<evidence type="ECO:0000256" key="7">
    <source>
        <dbReference type="ARBA" id="ARBA00023270"/>
    </source>
</evidence>
<evidence type="ECO:0000256" key="2">
    <source>
        <dbReference type="ARBA" id="ARBA00004736"/>
    </source>
</evidence>
<accession>A0ABQ5Q1Z0</accession>
<proteinExistence type="inferred from homology"/>
<evidence type="ECO:0000256" key="3">
    <source>
        <dbReference type="ARBA" id="ARBA00006906"/>
    </source>
</evidence>
<dbReference type="Proteomes" id="UP001165089">
    <property type="component" value="Unassembled WGS sequence"/>
</dbReference>
<dbReference type="PROSITE" id="PS00159">
    <property type="entry name" value="ALDOLASE_KDPG_KHG_1"/>
    <property type="match status" value="1"/>
</dbReference>
<comment type="similarity">
    <text evidence="3">Belongs to the KHG/KDPG aldolase family.</text>
</comment>
<dbReference type="InterPro" id="IPR031338">
    <property type="entry name" value="KDPG/KHG_AS_2"/>
</dbReference>
<dbReference type="Gene3D" id="3.20.20.70">
    <property type="entry name" value="Aldolase class I"/>
    <property type="match status" value="1"/>
</dbReference>
<keyword evidence="8" id="KW-0119">Carbohydrate metabolism</keyword>
<gene>
    <name evidence="9" type="ORF">GETHPA_02120</name>
</gene>
<comment type="catalytic activity">
    <reaction evidence="1">
        <text>2-dehydro-3-deoxy-6-phospho-D-gluconate = D-glyceraldehyde 3-phosphate + pyruvate</text>
        <dbReference type="Rhea" id="RHEA:17089"/>
        <dbReference type="ChEBI" id="CHEBI:15361"/>
        <dbReference type="ChEBI" id="CHEBI:57569"/>
        <dbReference type="ChEBI" id="CHEBI:59776"/>
        <dbReference type="EC" id="4.1.2.14"/>
    </reaction>
</comment>